<protein>
    <submittedName>
        <fullName evidence="1">Uncharacterized protein</fullName>
    </submittedName>
</protein>
<dbReference type="EMBL" id="JADBGQ010000005">
    <property type="protein sequence ID" value="KAG5397423.1"/>
    <property type="molecule type" value="Genomic_DNA"/>
</dbReference>
<proteinExistence type="predicted"/>
<evidence type="ECO:0000313" key="1">
    <source>
        <dbReference type="EMBL" id="KAG5397423.1"/>
    </source>
</evidence>
<name>A0ABQ7MGV9_BRACM</name>
<dbReference type="Proteomes" id="UP000823674">
    <property type="component" value="Chromosome A05"/>
</dbReference>
<organism evidence="1 2">
    <name type="scientific">Brassica rapa subsp. trilocularis</name>
    <dbReference type="NCBI Taxonomy" id="1813537"/>
    <lineage>
        <taxon>Eukaryota</taxon>
        <taxon>Viridiplantae</taxon>
        <taxon>Streptophyta</taxon>
        <taxon>Embryophyta</taxon>
        <taxon>Tracheophyta</taxon>
        <taxon>Spermatophyta</taxon>
        <taxon>Magnoliopsida</taxon>
        <taxon>eudicotyledons</taxon>
        <taxon>Gunneridae</taxon>
        <taxon>Pentapetalae</taxon>
        <taxon>rosids</taxon>
        <taxon>malvids</taxon>
        <taxon>Brassicales</taxon>
        <taxon>Brassicaceae</taxon>
        <taxon>Brassiceae</taxon>
        <taxon>Brassica</taxon>
    </lineage>
</organism>
<gene>
    <name evidence="1" type="primary">A05g504810.1_BraROA</name>
    <name evidence="1" type="ORF">IGI04_019237</name>
</gene>
<sequence length="2920" mass="316177">MTSVAVHQYTYQHVGPWTQHADPSRGLFGTHRTSVAVHQYTYQHVGPWTQHAGPSTQHAGPSCGLTSVAVCGCPSAHIGRPRLSVCVRVCPSAHTGRPWVSVSTHRTFVCVWQHTQDVCGCPCVSVITHRTSVAVHQYIYQHVDPWSQHASPSRGLFRTSVAVRQYTQDVRGCPCVSVSTHRTSVAVHQYTYQHAGPWTQHAGPWTQHAGPSRGLRGTLTLPVDCSGDFGPRGLSFQYTQDIHRCPSAHTGRPCLSVSTHRMSVCVRQHTQDVRVCPSAHTGRPCVSVSTYRTSVAVHQYTYQHAGPWTQHAGPSHGLSGTLALPVDCLGDFGPRGLSVQYTQDVRRCPPAHTGRPWLFVAVRQNTQDVRGCPSAHTGRSCVSGSTHRTSVAVRVCPSEHTGHPWLSISTYISTLILGLSTLALPVDCFGDFGTHGLSVQYTQDVRGCQPAHTGHPWLSVSTHRTSVAVRVCPSAHTGRLWLSISTHISMLVLGLSTLALPVDCAGDFGTRGLSFQYTQDVSRCLSAHTGRPCVSVSTHRTSVAVHQYTYQHVGPWTQHADPSRGLFGTPALPVDCSGYFGPHGLSFQYTQDVRRCPSTHTGRPCVSVSTHRTSVCVRQHTQDVRGCPSVHIPAIHTGRPWVSVSTYRTSVCVRQHTQDVHVCPFVSVSTHMTSVAVHQYTYQHVGPWTQHADPSRGLFGTHRTSVAVHQYTYQHVGPWTQHAGPSTQHAGPSCGLTSVAVCGCPSAHIGRPRLSVTHRTSVAVRVCPSEHTGRPWLSISTYISTLILGLSMLALPVDCFGDFGIRGLSVQYTQDVSGCQPAHTGHPWLSVSTHRTSVAVRVCPSAHTGRLWLSISTHISMLVLGLSTLVLGLSTLALPVDCAGDFGTCGLSLQYAQDVRRCLSAHTGRPCVSVSTHRTTLALPVKCSGDFGPRGLTVKYTQDVRGCPLAHTGHSCVSVSTHRTSVAVRVCPFVSVSTHRTSVAVDQYTYQHYTQDVRRCPPAHTGRSWLSLAVHQHTQDVCGCPWVSVSTHKTFVCVWQHTQNVCGCLCVSVRTHMTSVAVHQYIFSTLILGLSTLALPVDCFGDFGKRGLSVQYTQDVRGCQPAHTGHPWLSVCTHRTSVAVRVCPSAHTGRPWLSISTHISMLVLGLSTLALLMDCAGDFGPRGLSFQYTQDVRGCPSVHISARWSLDSARWPFSWTVRVILAHVGCLFSTQRTSVAVHQYTYQHVGPWTQHADPSPHTGRPWLSISAHISTLVLGLSTLALHVDCLGDFGTRGLSVQYTQDVRGCQPAHTVHPWVSVSTHRTFVCVRQHTQDIRGCPTLTLPMDCLGDFGPRGLSVQYTQDIRRCPPAHTGRPWLSVAVRQHTQDVCGCPWVSVSTHRTFVCVWQHTQNVCGCLCVSVRTHMMSVAVHQYIFSTLILGLSTLALPVDCFGDFGTRGLSVQYTQDVRGCQPAHTGHPWLSVCTHRTSVAVCVCPSAHTGLPWLSISTHISMLVLGLSTLALLVDCASDFGPRGLSFQYTQDVRGCPSVHISARWTSVGVRQHTHDVCGYPCLSVCVCLCPSAHTGRPWLSISAHISTLVLGLSTLALHVDCLGDFGTHGLSVQYTQDIRGCQPAHTGRSWLSVNTHRTSVAVRVCPSAHTGRPWLSISTHISMLVLGLSTLALPADCSGDFGPRGLSFQYTQDVRRCPSAHTGRPCVSVSTHRTSVCVRQHTQDVRVCPSAHTGRPWLSMSTHISTLVLELSTLTLPVDCSGDFGPRGQSFQYTHDVRRCPSAHTGRPCVSVSTHRTTLALPVDCSGDFSPRGLSFQYTQDVRRCPSPHTGRLWLSISTHTSTFVLELSTLTLPVDCSGDFGPRGLTVQHTGCPWVSVSTHRTSVCVRQHTQNVRGCPTLTLPVDCSGDFGPRGLSVQYTQDVVGCPPHTGTSVAVCTCVSVCVRQHTTGHPWLSISTHISTTHRTSVGVRQHTQDVCGCPCVSVCVRQHTQAVRGCPSAHTRRSCVSGSTHRTSVAVRVCPSEHTGRPWLSISTYISTLILGLSTLALPVDCFGDFGTRGLSIQYTRDVQGCQPAHTGHPWLSVSTHRTFVAVRVCPSAHTGLPWLSISTHISMLVLGLSTLALPMDCAVDFSPRGLFFQYTEDVRRCLSAHTGCPCVSVSTHRTFVCVRQHTQDVRGCPSVHISARWTSVAVRGCPSAQGTSVAVRVCPSVSLSTHTTSVGFRQHTQDVRGCPSAHPGRLWLALCICVCTSAHTGRPWLSISTQISTLVLGLSTLALGLSTLALPVDCLGDFGPRGLSVQYTQDVRGCPPAHMTFVAVRFCLSAHTGHPWLALALPVDCSGDFSPRGLSVQYTQDVRQQHITSVGVCQHTQDVRGCPTHTLPVDCLADFGPHGLSVQYTHEIHGCPSAHTGRPCVSVSRHRTSLAVPVCPSAHTGRPSAHTGRLWQSISRHISTLVLGLNTLALPVDCSGDFSPRGLSVQYTQDVRQHTHDVCGCPSANTGRPWLSVCVRVCPSAHIGRLWLSISTHISTLVLGISTLPVDCSTDFGPRGLSVQYTYDIRGCPSAHTRRLWLSISTQISTLLLGLSTLALPVDCLGDFGPCGLSVQYTQDVRGFPTSVAVRVDRVCPSAHTGRPWLSISTQISTLVLGLSTLALPVDCLGDFGPRGLSVQYTQDVRGCPPAHRTFVAVRGCPSAHTGRPWLSVCVRQHTHDVCGCPSVHISAPCTHWTSVGVCQHTQDVRGCPSAHTRCPWVSVCVHLCLSAHTGHPWLSISTQISTLLLGLSTLALPVDCSSDFGPRGLSIQYTHDVCGCPSAHTGRPCVFVAVRVCPSAHTERMWLSINTHISTLVLGLSTLTLPVDCSGDFGSRGLSVQYTQDVRGCPPAHTGRLCLSVCVRVCPSVSVSTHRTSVAVHQYTYQYVGPWTQH</sequence>
<accession>A0ABQ7MGV9</accession>
<evidence type="ECO:0000313" key="2">
    <source>
        <dbReference type="Proteomes" id="UP000823674"/>
    </source>
</evidence>
<keyword evidence="2" id="KW-1185">Reference proteome</keyword>
<reference evidence="1 2" key="1">
    <citation type="submission" date="2021-03" db="EMBL/GenBank/DDBJ databases">
        <authorList>
            <person name="King G.J."/>
            <person name="Bancroft I."/>
            <person name="Baten A."/>
            <person name="Bloomfield J."/>
            <person name="Borpatragohain P."/>
            <person name="He Z."/>
            <person name="Irish N."/>
            <person name="Irwin J."/>
            <person name="Liu K."/>
            <person name="Mauleon R.P."/>
            <person name="Moore J."/>
            <person name="Morris R."/>
            <person name="Ostergaard L."/>
            <person name="Wang B."/>
            <person name="Wells R."/>
        </authorList>
    </citation>
    <scope>NUCLEOTIDE SEQUENCE [LARGE SCALE GENOMIC DNA]</scope>
    <source>
        <strain evidence="1">R-o-18</strain>
        <tissue evidence="1">Leaf</tissue>
    </source>
</reference>
<comment type="caution">
    <text evidence="1">The sequence shown here is derived from an EMBL/GenBank/DDBJ whole genome shotgun (WGS) entry which is preliminary data.</text>
</comment>